<reference evidence="1" key="1">
    <citation type="journal article" date="2020" name="ISME J.">
        <title>Gammaproteobacteria mediating utilization of methyl-, sulfur- and petroleum organic compounds in deep ocean hydrothermal plumes.</title>
        <authorList>
            <person name="Zhou Z."/>
            <person name="Liu Y."/>
            <person name="Pan J."/>
            <person name="Cron B.R."/>
            <person name="Toner B.M."/>
            <person name="Anantharaman K."/>
            <person name="Breier J.A."/>
            <person name="Dick G.J."/>
            <person name="Li M."/>
        </authorList>
    </citation>
    <scope>NUCLEOTIDE SEQUENCE</scope>
    <source>
        <strain evidence="1">SZUA-1476</strain>
    </source>
</reference>
<name>A0A832ZED8_9EURY</name>
<evidence type="ECO:0000313" key="1">
    <source>
        <dbReference type="EMBL" id="HIP89820.1"/>
    </source>
</evidence>
<accession>A0A832ZED8</accession>
<dbReference type="AlphaFoldDB" id="A0A832ZED8"/>
<comment type="caution">
    <text evidence="1">The sequence shown here is derived from an EMBL/GenBank/DDBJ whole genome shotgun (WGS) entry which is preliminary data.</text>
</comment>
<dbReference type="Pfam" id="PF09703">
    <property type="entry name" value="Cas_Csa4"/>
    <property type="match status" value="1"/>
</dbReference>
<sequence>MGFKTPSYGEILDTYIAYGFVESLLRAGIEELILIPQGEEYTIEVNASKDTLLTGIADALREMLSLHYALGRYSPKEGGKVVSDADFSAGANINNVYWNGVPSKLKEILDKIESRKRLSTRQNITAPLTLIPTAGKFLPKTYGVKGGNPIKMRELDYALAWIGFHYYAPYINISDSDSTYIHIYLPKPLEPVELIEVLSLKDLKAQKSHYHLASNKPLTNSRVALLYHLTHTETLGALETITKKQFTLITYTLERVGNNQAARSFGELDIAKLMDFLWNFKSANPYYALRFVDALKDDLELTLEFVDGILNEDADAVYLAIRGLQRKNPKVVRPELMEAIARWLDKDQAFSHF</sequence>
<dbReference type="Proteomes" id="UP000653692">
    <property type="component" value="Unassembled WGS sequence"/>
</dbReference>
<dbReference type="InterPro" id="IPR010184">
    <property type="entry name" value="CRISPR-assoc_prot_MJ0385"/>
</dbReference>
<dbReference type="EMBL" id="DQUR01000270">
    <property type="protein sequence ID" value="HIP89820.1"/>
    <property type="molecule type" value="Genomic_DNA"/>
</dbReference>
<evidence type="ECO:0000313" key="2">
    <source>
        <dbReference type="Proteomes" id="UP000653692"/>
    </source>
</evidence>
<organism evidence="1 2">
    <name type="scientific">Thermococcus paralvinellae</name>
    <dbReference type="NCBI Taxonomy" id="582419"/>
    <lineage>
        <taxon>Archaea</taxon>
        <taxon>Methanobacteriati</taxon>
        <taxon>Methanobacteriota</taxon>
        <taxon>Thermococci</taxon>
        <taxon>Thermococcales</taxon>
        <taxon>Thermococcaceae</taxon>
        <taxon>Thermococcus</taxon>
    </lineage>
</organism>
<dbReference type="NCBIfam" id="TIGR01914">
    <property type="entry name" value="cas_Csa4"/>
    <property type="match status" value="1"/>
</dbReference>
<gene>
    <name evidence="1" type="primary">cas8a2</name>
    <name evidence="1" type="ORF">EYH24_07985</name>
</gene>
<protein>
    <submittedName>
        <fullName evidence="1">Type I-A CRISPR-associated protein Cas8a2/Csa4</fullName>
    </submittedName>
</protein>
<proteinExistence type="predicted"/>